<reference evidence="3 4" key="1">
    <citation type="submission" date="2019-06" db="EMBL/GenBank/DDBJ databases">
        <title>Draft genome sequence of Actinomyces johnsonii CCUG 34287T.</title>
        <authorList>
            <person name="Salva-Serra F."/>
            <person name="Cardew S."/>
            <person name="Moore E."/>
        </authorList>
    </citation>
    <scope>NUCLEOTIDE SEQUENCE [LARGE SCALE GENOMIC DNA]</scope>
    <source>
        <strain evidence="3 4">CCUG 34287</strain>
    </source>
</reference>
<accession>A0A508A4A6</accession>
<dbReference type="RefSeq" id="WP_141424508.1">
    <property type="nucleotide sequence ID" value="NZ_JASPFB010000005.1"/>
</dbReference>
<comment type="caution">
    <text evidence="3">The sequence shown here is derived from an EMBL/GenBank/DDBJ whole genome shotgun (WGS) entry which is preliminary data.</text>
</comment>
<feature type="transmembrane region" description="Helical" evidence="2">
    <location>
        <begin position="20"/>
        <end position="41"/>
    </location>
</feature>
<protein>
    <submittedName>
        <fullName evidence="3">Uncharacterized protein</fullName>
    </submittedName>
</protein>
<keyword evidence="2" id="KW-1133">Transmembrane helix</keyword>
<proteinExistence type="predicted"/>
<evidence type="ECO:0000313" key="4">
    <source>
        <dbReference type="Proteomes" id="UP000319010"/>
    </source>
</evidence>
<evidence type="ECO:0000313" key="3">
    <source>
        <dbReference type="EMBL" id="TQD42738.1"/>
    </source>
</evidence>
<dbReference type="EMBL" id="VICB01000013">
    <property type="protein sequence ID" value="TQD42738.1"/>
    <property type="molecule type" value="Genomic_DNA"/>
</dbReference>
<feature type="transmembrane region" description="Helical" evidence="2">
    <location>
        <begin position="83"/>
        <end position="102"/>
    </location>
</feature>
<feature type="transmembrane region" description="Helical" evidence="2">
    <location>
        <begin position="122"/>
        <end position="140"/>
    </location>
</feature>
<evidence type="ECO:0000256" key="1">
    <source>
        <dbReference type="SAM" id="MobiDB-lite"/>
    </source>
</evidence>
<dbReference type="Proteomes" id="UP000319010">
    <property type="component" value="Unassembled WGS sequence"/>
</dbReference>
<feature type="region of interest" description="Disordered" evidence="1">
    <location>
        <begin position="171"/>
        <end position="202"/>
    </location>
</feature>
<dbReference type="AlphaFoldDB" id="A0A508A4A6"/>
<evidence type="ECO:0000256" key="2">
    <source>
        <dbReference type="SAM" id="Phobius"/>
    </source>
</evidence>
<gene>
    <name evidence="3" type="ORF">FK256_08895</name>
</gene>
<sequence>MDERSSVRPVQDTRRPAYGWGRILVGVFAVFGAIVLIPSMISLVRNPTEAPAVWAFNLLGGGLYILLAVCVAHNGRRMRNIGWMCLGALATMAVLIGVLTMTEAPSTTADLSASVWAHWGGSRWYLPAILPVVAAAWMWMSDPRRIVANAERITELSDTLTESFTEKARAVQESRALKSSRTSEAASPQTPANGTVPPGGKQ</sequence>
<feature type="transmembrane region" description="Helical" evidence="2">
    <location>
        <begin position="53"/>
        <end position="71"/>
    </location>
</feature>
<organism evidence="3 4">
    <name type="scientific">Actinomyces johnsonii</name>
    <dbReference type="NCBI Taxonomy" id="544581"/>
    <lineage>
        <taxon>Bacteria</taxon>
        <taxon>Bacillati</taxon>
        <taxon>Actinomycetota</taxon>
        <taxon>Actinomycetes</taxon>
        <taxon>Actinomycetales</taxon>
        <taxon>Actinomycetaceae</taxon>
        <taxon>Actinomyces</taxon>
    </lineage>
</organism>
<keyword evidence="2" id="KW-0812">Transmembrane</keyword>
<name>A0A508A4A6_9ACTO</name>
<feature type="compositionally biased region" description="Polar residues" evidence="1">
    <location>
        <begin position="177"/>
        <end position="193"/>
    </location>
</feature>
<keyword evidence="2" id="KW-0472">Membrane</keyword>